<feature type="domain" description="Dinitrogenase iron-molybdenum cofactor biosynthesis" evidence="1">
    <location>
        <begin position="14"/>
        <end position="93"/>
    </location>
</feature>
<keyword evidence="4" id="KW-1185">Reference proteome</keyword>
<evidence type="ECO:0000259" key="1">
    <source>
        <dbReference type="Pfam" id="PF02579"/>
    </source>
</evidence>
<dbReference type="InterPro" id="IPR036105">
    <property type="entry name" value="DiNase_FeMo-co_biosyn_sf"/>
</dbReference>
<dbReference type="OrthoDB" id="9807451at2"/>
<comment type="caution">
    <text evidence="2">The sequence shown here is derived from an EMBL/GenBank/DDBJ whole genome shotgun (WGS) entry which is preliminary data.</text>
</comment>
<proteinExistence type="predicted"/>
<evidence type="ECO:0000313" key="4">
    <source>
        <dbReference type="Proteomes" id="UP000266441"/>
    </source>
</evidence>
<dbReference type="Pfam" id="PF02579">
    <property type="entry name" value="Nitro_FeMo-Co"/>
    <property type="match status" value="1"/>
</dbReference>
<dbReference type="EMBL" id="QWET01000002">
    <property type="protein sequence ID" value="RIH66568.1"/>
    <property type="molecule type" value="Genomic_DNA"/>
</dbReference>
<protein>
    <submittedName>
        <fullName evidence="2">Dinitrogenase iron-molybdenum cofactor biosynthesis protein</fullName>
    </submittedName>
</protein>
<dbReference type="Gene3D" id="3.30.420.130">
    <property type="entry name" value="Dinitrogenase iron-molybdenum cofactor biosynthesis domain"/>
    <property type="match status" value="1"/>
</dbReference>
<dbReference type="SUPFAM" id="SSF53146">
    <property type="entry name" value="Nitrogenase accessory factor-like"/>
    <property type="match status" value="1"/>
</dbReference>
<reference evidence="2" key="2">
    <citation type="submission" date="2018-08" db="EMBL/GenBank/DDBJ databases">
        <authorList>
            <person name="Ferrada E.E."/>
            <person name="Latorre B.A."/>
        </authorList>
    </citation>
    <scope>NUCLEOTIDE SEQUENCE</scope>
    <source>
        <strain evidence="2">SY21</strain>
    </source>
</reference>
<accession>A0A399CXY4</accession>
<gene>
    <name evidence="3" type="ORF">D1164_02895</name>
    <name evidence="2" type="ORF">D1164_15850</name>
</gene>
<dbReference type="InterPro" id="IPR003731">
    <property type="entry name" value="Di-Nase_FeMo-co_biosynth"/>
</dbReference>
<reference evidence="2 4" key="1">
    <citation type="journal article" date="2015" name="Int. J. Syst. Evol. Microbiol.">
        <title>Mariniphaga sediminis sp. nov., isolated from coastal sediment.</title>
        <authorList>
            <person name="Wang F.Q."/>
            <person name="Shen Q.Y."/>
            <person name="Chen G.J."/>
            <person name="Du Z.J."/>
        </authorList>
    </citation>
    <scope>NUCLEOTIDE SEQUENCE [LARGE SCALE GENOMIC DNA]</scope>
    <source>
        <strain evidence="2 4">SY21</strain>
    </source>
</reference>
<sequence>MKLVITSAGNSLKSKFDIRFGRTAWLCLYDTETKNVEFTENANININGGAGTRMAEKVAELGAERVISGDFGPKAKTLLEKLKIQMVIMDEGTCTVGGIIEKLNLK</sequence>
<evidence type="ECO:0000313" key="3">
    <source>
        <dbReference type="EMBL" id="RIH66568.1"/>
    </source>
</evidence>
<name>A0A399CXY4_9BACT</name>
<dbReference type="EMBL" id="QWET01000012">
    <property type="protein sequence ID" value="RIH64289.1"/>
    <property type="molecule type" value="Genomic_DNA"/>
</dbReference>
<dbReference type="PANTHER" id="PTHR42983">
    <property type="entry name" value="DINITROGENASE IRON-MOLYBDENUM COFACTOR PROTEIN-RELATED"/>
    <property type="match status" value="1"/>
</dbReference>
<dbReference type="PANTHER" id="PTHR42983:SF1">
    <property type="entry name" value="IRON-MOLYBDENUM PROTEIN"/>
    <property type="match status" value="1"/>
</dbReference>
<dbReference type="RefSeq" id="WP_119348442.1">
    <property type="nucleotide sequence ID" value="NZ_QWET01000002.1"/>
</dbReference>
<evidence type="ECO:0000313" key="2">
    <source>
        <dbReference type="EMBL" id="RIH64289.1"/>
    </source>
</evidence>
<dbReference type="Proteomes" id="UP000266441">
    <property type="component" value="Unassembled WGS sequence"/>
</dbReference>
<dbReference type="AlphaFoldDB" id="A0A399CXY4"/>
<organism evidence="2 4">
    <name type="scientific">Mariniphaga sediminis</name>
    <dbReference type="NCBI Taxonomy" id="1628158"/>
    <lineage>
        <taxon>Bacteria</taxon>
        <taxon>Pseudomonadati</taxon>
        <taxon>Bacteroidota</taxon>
        <taxon>Bacteroidia</taxon>
        <taxon>Marinilabiliales</taxon>
        <taxon>Prolixibacteraceae</taxon>
        <taxon>Mariniphaga</taxon>
    </lineage>
</organism>